<comment type="caution">
    <text evidence="2">The sequence shown here is derived from an EMBL/GenBank/DDBJ whole genome shotgun (WGS) entry which is preliminary data.</text>
</comment>
<evidence type="ECO:0000256" key="1">
    <source>
        <dbReference type="SAM" id="MobiDB-lite"/>
    </source>
</evidence>
<dbReference type="Proteomes" id="UP001628192">
    <property type="component" value="Unassembled WGS sequence"/>
</dbReference>
<protein>
    <recommendedName>
        <fullName evidence="4">N-acetyltransferase domain-containing protein</fullName>
    </recommendedName>
</protein>
<organism evidence="2 3">
    <name type="scientific">Desulfovibrio falkowii</name>
    <dbReference type="NCBI Taxonomy" id="3136602"/>
    <lineage>
        <taxon>Bacteria</taxon>
        <taxon>Pseudomonadati</taxon>
        <taxon>Thermodesulfobacteriota</taxon>
        <taxon>Desulfovibrionia</taxon>
        <taxon>Desulfovibrionales</taxon>
        <taxon>Desulfovibrionaceae</taxon>
        <taxon>Desulfovibrio</taxon>
    </lineage>
</organism>
<feature type="compositionally biased region" description="Basic and acidic residues" evidence="1">
    <location>
        <begin position="277"/>
        <end position="288"/>
    </location>
</feature>
<dbReference type="EMBL" id="BAAFSG010000001">
    <property type="protein sequence ID" value="GAB1254330.1"/>
    <property type="molecule type" value="Genomic_DNA"/>
</dbReference>
<dbReference type="SUPFAM" id="SSF55729">
    <property type="entry name" value="Acyl-CoA N-acyltransferases (Nat)"/>
    <property type="match status" value="1"/>
</dbReference>
<accession>A0ABQ0E953</accession>
<keyword evidence="3" id="KW-1185">Reference proteome</keyword>
<evidence type="ECO:0008006" key="4">
    <source>
        <dbReference type="Google" id="ProtNLM"/>
    </source>
</evidence>
<reference evidence="2 3" key="1">
    <citation type="journal article" date="2025" name="Int. J. Syst. Evol. Microbiol.">
        <title>Desulfovibrio falkowii sp. nov., Porphyromonas miyakawae sp. nov., Mediterraneibacter flintii sp. nov. and Owariibacterium komagatae gen. nov., sp. nov., isolated from human faeces.</title>
        <authorList>
            <person name="Hamaguchi T."/>
            <person name="Ohara M."/>
            <person name="Hisatomi A."/>
            <person name="Sekiguchi K."/>
            <person name="Takeda J.I."/>
            <person name="Ueyama J."/>
            <person name="Ito M."/>
            <person name="Nishiwaki H."/>
            <person name="Ogi T."/>
            <person name="Hirayama M."/>
            <person name="Ohkuma M."/>
            <person name="Sakamoto M."/>
            <person name="Ohno K."/>
        </authorList>
    </citation>
    <scope>NUCLEOTIDE SEQUENCE [LARGE SCALE GENOMIC DNA]</scope>
    <source>
        <strain evidence="2 3">13CB8C</strain>
    </source>
</reference>
<dbReference type="RefSeq" id="WP_407844708.1">
    <property type="nucleotide sequence ID" value="NZ_BAAFSG010000001.1"/>
</dbReference>
<proteinExistence type="predicted"/>
<dbReference type="Gene3D" id="3.40.630.30">
    <property type="match status" value="1"/>
</dbReference>
<evidence type="ECO:0000313" key="2">
    <source>
        <dbReference type="EMBL" id="GAB1254330.1"/>
    </source>
</evidence>
<name>A0ABQ0E953_9BACT</name>
<feature type="region of interest" description="Disordered" evidence="1">
    <location>
        <begin position="230"/>
        <end position="288"/>
    </location>
</feature>
<evidence type="ECO:0000313" key="3">
    <source>
        <dbReference type="Proteomes" id="UP001628192"/>
    </source>
</evidence>
<sequence>MRFRYEPLRGPGARSEQDAIFNRMQAEGLLGCAMSALPAPTHEDWRRITNPHQGLLLRCYVQAATEKTPFQKKCGPPTGENTSISFWDKVFVLSRDPAFGTAPRMKDMLGCALFTPRRGKVWEFDFTTFRAGAPFAVPLAHGCLAWAFAHLDCAAIVGLCPAPNRHAWRLAETCGFQIMGHLPQACWHARKKRHVDGVLVLCTPSTLTNSIAIAKEAAMGFGGGYSAPSIPEVPPAPKQEVQKPVTEAATAARQAQKDKAAKAAGINGAVHTSPLNRAEDARKTLLGQ</sequence>
<dbReference type="InterPro" id="IPR016181">
    <property type="entry name" value="Acyl_CoA_acyltransferase"/>
</dbReference>
<gene>
    <name evidence="2" type="ORF">Defa_18170</name>
</gene>